<evidence type="ECO:0000313" key="2">
    <source>
        <dbReference type="Proteomes" id="UP000245765"/>
    </source>
</evidence>
<sequence>MATADLTGRDGHIIAQALATTYALIGSMPAHCQEDSNRHDIARLLRVMLGAEWKVKAHDLRHVISEAEWSGAKAPLRRDRFEELA</sequence>
<reference evidence="2" key="1">
    <citation type="submission" date="2018-05" db="EMBL/GenBank/DDBJ databases">
        <authorList>
            <person name="Du Z."/>
            <person name="Wang X."/>
        </authorList>
    </citation>
    <scope>NUCLEOTIDE SEQUENCE [LARGE SCALE GENOMIC DNA]</scope>
    <source>
        <strain evidence="2">CQN31</strain>
    </source>
</reference>
<dbReference type="AlphaFoldDB" id="A0A317FMT9"/>
<gene>
    <name evidence="1" type="ORF">DFH01_06790</name>
</gene>
<accession>A0A317FMT9</accession>
<dbReference type="OrthoDB" id="8095026at2"/>
<organism evidence="1 2">
    <name type="scientific">Falsiroseomonas bella</name>
    <dbReference type="NCBI Taxonomy" id="2184016"/>
    <lineage>
        <taxon>Bacteria</taxon>
        <taxon>Pseudomonadati</taxon>
        <taxon>Pseudomonadota</taxon>
        <taxon>Alphaproteobacteria</taxon>
        <taxon>Acetobacterales</taxon>
        <taxon>Roseomonadaceae</taxon>
        <taxon>Falsiroseomonas</taxon>
    </lineage>
</organism>
<dbReference type="RefSeq" id="WP_109869567.1">
    <property type="nucleotide sequence ID" value="NZ_QGNA01000001.1"/>
</dbReference>
<keyword evidence="2" id="KW-1185">Reference proteome</keyword>
<proteinExistence type="predicted"/>
<comment type="caution">
    <text evidence="1">The sequence shown here is derived from an EMBL/GenBank/DDBJ whole genome shotgun (WGS) entry which is preliminary data.</text>
</comment>
<protein>
    <submittedName>
        <fullName evidence="1">Uncharacterized protein</fullName>
    </submittedName>
</protein>
<dbReference type="Proteomes" id="UP000245765">
    <property type="component" value="Unassembled WGS sequence"/>
</dbReference>
<name>A0A317FMT9_9PROT</name>
<evidence type="ECO:0000313" key="1">
    <source>
        <dbReference type="EMBL" id="PWS38946.1"/>
    </source>
</evidence>
<dbReference type="EMBL" id="QGNA01000001">
    <property type="protein sequence ID" value="PWS38946.1"/>
    <property type="molecule type" value="Genomic_DNA"/>
</dbReference>